<protein>
    <recommendedName>
        <fullName evidence="3">Thioredoxin domain-containing protein</fullName>
    </recommendedName>
</protein>
<accession>A0A2M6Z448</accession>
<keyword evidence="2" id="KW-1133">Transmembrane helix</keyword>
<evidence type="ECO:0000313" key="5">
    <source>
        <dbReference type="Proteomes" id="UP000228777"/>
    </source>
</evidence>
<dbReference type="CDD" id="cd02947">
    <property type="entry name" value="TRX_family"/>
    <property type="match status" value="1"/>
</dbReference>
<dbReference type="Gene3D" id="3.40.30.10">
    <property type="entry name" value="Glutaredoxin"/>
    <property type="match status" value="1"/>
</dbReference>
<gene>
    <name evidence="4" type="ORF">COS93_00535</name>
</gene>
<keyword evidence="2" id="KW-0812">Transmembrane</keyword>
<dbReference type="InterPro" id="IPR036249">
    <property type="entry name" value="Thioredoxin-like_sf"/>
</dbReference>
<dbReference type="Pfam" id="PF00085">
    <property type="entry name" value="Thioredoxin"/>
    <property type="match status" value="1"/>
</dbReference>
<evidence type="ECO:0000256" key="1">
    <source>
        <dbReference type="SAM" id="MobiDB-lite"/>
    </source>
</evidence>
<dbReference type="SUPFAM" id="SSF52833">
    <property type="entry name" value="Thioredoxin-like"/>
    <property type="match status" value="1"/>
</dbReference>
<feature type="transmembrane region" description="Helical" evidence="2">
    <location>
        <begin position="7"/>
        <end position="25"/>
    </location>
</feature>
<evidence type="ECO:0000259" key="3">
    <source>
        <dbReference type="PROSITE" id="PS51352"/>
    </source>
</evidence>
<organism evidence="4 5">
    <name type="scientific">bacterium (Candidatus Gribaldobacteria) CG07_land_8_20_14_0_80_33_18</name>
    <dbReference type="NCBI Taxonomy" id="2014272"/>
    <lineage>
        <taxon>Bacteria</taxon>
        <taxon>Candidatus Gribaldobacteria</taxon>
    </lineage>
</organism>
<name>A0A2M6Z448_9BACT</name>
<dbReference type="EMBL" id="PEWP01000012">
    <property type="protein sequence ID" value="PIU47166.1"/>
    <property type="molecule type" value="Genomic_DNA"/>
</dbReference>
<keyword evidence="2" id="KW-0472">Membrane</keyword>
<evidence type="ECO:0000313" key="4">
    <source>
        <dbReference type="EMBL" id="PIU47166.1"/>
    </source>
</evidence>
<dbReference type="PROSITE" id="PS51352">
    <property type="entry name" value="THIOREDOXIN_2"/>
    <property type="match status" value="1"/>
</dbReference>
<dbReference type="AlphaFoldDB" id="A0A2M6Z448"/>
<comment type="caution">
    <text evidence="4">The sequence shown here is derived from an EMBL/GenBank/DDBJ whole genome shotgun (WGS) entry which is preliminary data.</text>
</comment>
<sequence length="249" mass="27768">MSNKFKKILISIILIVLGITVGYIISNKFVVSKSISSNENILSSKEIGDKSIKYLNEKLLKNVGLTASLVTEPQINNELGMYEFKVKIQNEEATLYVTKNGKFLFSQPLDLTKEPPTAQGTSTGEQEGKPTLGGFSETENQICKENDKPIVYFFGSESCPHCVWESPIIEKVASEFKNYISLHSNIDKNADEEIFSKYSTGGIPTIVLGCKYYRVGSGESIGEEEEEKVLKELICNLTDKKPKEICEKI</sequence>
<dbReference type="InterPro" id="IPR013766">
    <property type="entry name" value="Thioredoxin_domain"/>
</dbReference>
<evidence type="ECO:0000256" key="2">
    <source>
        <dbReference type="SAM" id="Phobius"/>
    </source>
</evidence>
<feature type="region of interest" description="Disordered" evidence="1">
    <location>
        <begin position="111"/>
        <end position="137"/>
    </location>
</feature>
<dbReference type="Proteomes" id="UP000228777">
    <property type="component" value="Unassembled WGS sequence"/>
</dbReference>
<reference evidence="5" key="1">
    <citation type="submission" date="2017-09" db="EMBL/GenBank/DDBJ databases">
        <title>Depth-based differentiation of microbial function through sediment-hosted aquifers and enrichment of novel symbionts in the deep terrestrial subsurface.</title>
        <authorList>
            <person name="Probst A.J."/>
            <person name="Ladd B."/>
            <person name="Jarett J.K."/>
            <person name="Geller-Mcgrath D.E."/>
            <person name="Sieber C.M.K."/>
            <person name="Emerson J.B."/>
            <person name="Anantharaman K."/>
            <person name="Thomas B.C."/>
            <person name="Malmstrom R."/>
            <person name="Stieglmeier M."/>
            <person name="Klingl A."/>
            <person name="Woyke T."/>
            <person name="Ryan C.M."/>
            <person name="Banfield J.F."/>
        </authorList>
    </citation>
    <scope>NUCLEOTIDE SEQUENCE [LARGE SCALE GENOMIC DNA]</scope>
</reference>
<feature type="domain" description="Thioredoxin" evidence="3">
    <location>
        <begin position="108"/>
        <end position="235"/>
    </location>
</feature>
<proteinExistence type="predicted"/>